<reference evidence="2" key="1">
    <citation type="submission" date="2015-04" db="UniProtKB">
        <authorList>
            <consortium name="EnsemblPlants"/>
        </authorList>
    </citation>
    <scope>IDENTIFICATION</scope>
</reference>
<evidence type="ECO:0000256" key="1">
    <source>
        <dbReference type="SAM" id="MobiDB-lite"/>
    </source>
</evidence>
<evidence type="ECO:0000313" key="3">
    <source>
        <dbReference type="Proteomes" id="UP000008021"/>
    </source>
</evidence>
<sequence length="79" mass="8216">MGLPNPLPIAANPNGEGSSSSKPWEGAATATATAENAGWPTADERGDRADGACTSSSELAIPEFEENWGWGERFQPPEA</sequence>
<protein>
    <submittedName>
        <fullName evidence="2">Uncharacterized protein</fullName>
    </submittedName>
</protein>
<dbReference type="EnsemblPlants" id="OMERI05G02710.2">
    <property type="protein sequence ID" value="OMERI05G02710.2"/>
    <property type="gene ID" value="OMERI05G02710"/>
</dbReference>
<dbReference type="HOGENOM" id="CLU_2691937_0_0_1"/>
<proteinExistence type="predicted"/>
<dbReference type="AlphaFoldDB" id="A0A0E0DLR9"/>
<organism evidence="2">
    <name type="scientific">Oryza meridionalis</name>
    <dbReference type="NCBI Taxonomy" id="40149"/>
    <lineage>
        <taxon>Eukaryota</taxon>
        <taxon>Viridiplantae</taxon>
        <taxon>Streptophyta</taxon>
        <taxon>Embryophyta</taxon>
        <taxon>Tracheophyta</taxon>
        <taxon>Spermatophyta</taxon>
        <taxon>Magnoliopsida</taxon>
        <taxon>Liliopsida</taxon>
        <taxon>Poales</taxon>
        <taxon>Poaceae</taxon>
        <taxon>BOP clade</taxon>
        <taxon>Oryzoideae</taxon>
        <taxon>Oryzeae</taxon>
        <taxon>Oryzinae</taxon>
        <taxon>Oryza</taxon>
    </lineage>
</organism>
<feature type="compositionally biased region" description="Low complexity" evidence="1">
    <location>
        <begin position="1"/>
        <end position="14"/>
    </location>
</feature>
<evidence type="ECO:0000313" key="2">
    <source>
        <dbReference type="EnsemblPlants" id="OMERI05G02710.2"/>
    </source>
</evidence>
<keyword evidence="3" id="KW-1185">Reference proteome</keyword>
<accession>A0A0E0DLR9</accession>
<dbReference type="Gramene" id="OMERI05G02710.2">
    <property type="protein sequence ID" value="OMERI05G02710.2"/>
    <property type="gene ID" value="OMERI05G02710"/>
</dbReference>
<name>A0A0E0DLR9_9ORYZ</name>
<feature type="region of interest" description="Disordered" evidence="1">
    <location>
        <begin position="1"/>
        <end position="53"/>
    </location>
</feature>
<dbReference type="Proteomes" id="UP000008021">
    <property type="component" value="Chromosome 5"/>
</dbReference>
<reference evidence="2" key="2">
    <citation type="submission" date="2018-05" db="EMBL/GenBank/DDBJ databases">
        <title>OmerRS3 (Oryza meridionalis Reference Sequence Version 3).</title>
        <authorList>
            <person name="Zhang J."/>
            <person name="Kudrna D."/>
            <person name="Lee S."/>
            <person name="Talag J."/>
            <person name="Welchert J."/>
            <person name="Wing R.A."/>
        </authorList>
    </citation>
    <scope>NUCLEOTIDE SEQUENCE [LARGE SCALE GENOMIC DNA]</scope>
    <source>
        <strain evidence="2">cv. OR44</strain>
    </source>
</reference>